<evidence type="ECO:0000256" key="3">
    <source>
        <dbReference type="ARBA" id="ARBA00022643"/>
    </source>
</evidence>
<name>A0ABS8PIU8_9PSEU</name>
<dbReference type="EMBL" id="JAJNDB010000011">
    <property type="protein sequence ID" value="MCD2198212.1"/>
    <property type="molecule type" value="Genomic_DNA"/>
</dbReference>
<keyword evidence="4" id="KW-0521">NADP</keyword>
<protein>
    <submittedName>
        <fullName evidence="7">NADH:flavin oxidoreductase/NADH oxidase</fullName>
    </submittedName>
</protein>
<organism evidence="7 8">
    <name type="scientific">Actinomycetospora endophytica</name>
    <dbReference type="NCBI Taxonomy" id="2291215"/>
    <lineage>
        <taxon>Bacteria</taxon>
        <taxon>Bacillati</taxon>
        <taxon>Actinomycetota</taxon>
        <taxon>Actinomycetes</taxon>
        <taxon>Pseudonocardiales</taxon>
        <taxon>Pseudonocardiaceae</taxon>
        <taxon>Actinomycetospora</taxon>
    </lineage>
</organism>
<dbReference type="CDD" id="cd02932">
    <property type="entry name" value="OYE_YqiM_FMN"/>
    <property type="match status" value="1"/>
</dbReference>
<evidence type="ECO:0000256" key="5">
    <source>
        <dbReference type="ARBA" id="ARBA00023002"/>
    </source>
</evidence>
<dbReference type="Gene3D" id="3.20.20.70">
    <property type="entry name" value="Aldolase class I"/>
    <property type="match status" value="1"/>
</dbReference>
<dbReference type="InterPro" id="IPR044152">
    <property type="entry name" value="YqjM-like"/>
</dbReference>
<dbReference type="Pfam" id="PF00724">
    <property type="entry name" value="Oxidored_FMN"/>
    <property type="match status" value="1"/>
</dbReference>
<evidence type="ECO:0000259" key="6">
    <source>
        <dbReference type="Pfam" id="PF00724"/>
    </source>
</evidence>
<gene>
    <name evidence="7" type="ORF">LQ327_33080</name>
</gene>
<sequence>MTSELFTPITLRGTTVRNRIWVSPMCQYSATDGVPDDWHLVHLGQFAAGGAGLVMTEAAAVVPEGRISPQDAGIWNDEQVAAWRRIVEFLHARGATAAMQLAHAGRKASTVRPWDGTGPVAPDDGGWTPVGPSPEAFADYTEPQELTAQEIAELPAAFAAGARRALAAGFDVVELHLAHGYLVHQFLSPLSNRRTDSYGGSFENRVRLAVEITAAVRAAVGDDVPVLARISATDWTEGGWDDYDSVALARALAAAGADLVDTSSGGNVPQAEIPVGPGYQVPFAERIRREAGVPTGAVGLITEPDQAEKVLATGQADVVLLARAFLRDPHWPLRAAHELGADDDVTWPAQYARAARWP</sequence>
<dbReference type="PANTHER" id="PTHR43303">
    <property type="entry name" value="NADPH DEHYDROGENASE C23G7.10C-RELATED"/>
    <property type="match status" value="1"/>
</dbReference>
<evidence type="ECO:0000256" key="4">
    <source>
        <dbReference type="ARBA" id="ARBA00022857"/>
    </source>
</evidence>
<dbReference type="PANTHER" id="PTHR43303:SF4">
    <property type="entry name" value="NADPH DEHYDROGENASE C23G7.10C-RELATED"/>
    <property type="match status" value="1"/>
</dbReference>
<evidence type="ECO:0000313" key="7">
    <source>
        <dbReference type="EMBL" id="MCD2198212.1"/>
    </source>
</evidence>
<keyword evidence="3" id="KW-0288">FMN</keyword>
<keyword evidence="5" id="KW-0560">Oxidoreductase</keyword>
<accession>A0ABS8PIU8</accession>
<dbReference type="Proteomes" id="UP001199469">
    <property type="component" value="Unassembled WGS sequence"/>
</dbReference>
<feature type="domain" description="NADH:flavin oxidoreductase/NADH oxidase N-terminal" evidence="6">
    <location>
        <begin position="4"/>
        <end position="339"/>
    </location>
</feature>
<keyword evidence="8" id="KW-1185">Reference proteome</keyword>
<reference evidence="7 8" key="1">
    <citation type="submission" date="2021-11" db="EMBL/GenBank/DDBJ databases">
        <title>Draft genome sequence of Actinomycetospora sp. SF1 isolated from the rhizosphere soil.</title>
        <authorList>
            <person name="Duangmal K."/>
            <person name="Chantavorakit T."/>
        </authorList>
    </citation>
    <scope>NUCLEOTIDE SEQUENCE [LARGE SCALE GENOMIC DNA]</scope>
    <source>
        <strain evidence="7 8">TBRC 5722</strain>
    </source>
</reference>
<proteinExistence type="predicted"/>
<evidence type="ECO:0000256" key="1">
    <source>
        <dbReference type="ARBA" id="ARBA00001917"/>
    </source>
</evidence>
<comment type="cofactor">
    <cofactor evidence="1">
        <name>FMN</name>
        <dbReference type="ChEBI" id="CHEBI:58210"/>
    </cofactor>
</comment>
<dbReference type="RefSeq" id="WP_230740943.1">
    <property type="nucleotide sequence ID" value="NZ_JAJNDB010000011.1"/>
</dbReference>
<evidence type="ECO:0000313" key="8">
    <source>
        <dbReference type="Proteomes" id="UP001199469"/>
    </source>
</evidence>
<dbReference type="InterPro" id="IPR013785">
    <property type="entry name" value="Aldolase_TIM"/>
</dbReference>
<dbReference type="SUPFAM" id="SSF51395">
    <property type="entry name" value="FMN-linked oxidoreductases"/>
    <property type="match status" value="1"/>
</dbReference>
<dbReference type="InterPro" id="IPR001155">
    <property type="entry name" value="OxRdtase_FMN_N"/>
</dbReference>
<comment type="caution">
    <text evidence="7">The sequence shown here is derived from an EMBL/GenBank/DDBJ whole genome shotgun (WGS) entry which is preliminary data.</text>
</comment>
<evidence type="ECO:0000256" key="2">
    <source>
        <dbReference type="ARBA" id="ARBA00022630"/>
    </source>
</evidence>
<keyword evidence="2" id="KW-0285">Flavoprotein</keyword>